<evidence type="ECO:0000313" key="1">
    <source>
        <dbReference type="EMBL" id="CAG8793641.1"/>
    </source>
</evidence>
<protein>
    <submittedName>
        <fullName evidence="1">11912_t:CDS:1</fullName>
    </submittedName>
</protein>
<proteinExistence type="predicted"/>
<comment type="caution">
    <text evidence="1">The sequence shown here is derived from an EMBL/GenBank/DDBJ whole genome shotgun (WGS) entry which is preliminary data.</text>
</comment>
<keyword evidence="2" id="KW-1185">Reference proteome</keyword>
<name>A0ABN7VQM4_GIGMA</name>
<dbReference type="Proteomes" id="UP000789901">
    <property type="component" value="Unassembled WGS sequence"/>
</dbReference>
<accession>A0ABN7VQM4</accession>
<reference evidence="1 2" key="1">
    <citation type="submission" date="2021-06" db="EMBL/GenBank/DDBJ databases">
        <authorList>
            <person name="Kallberg Y."/>
            <person name="Tangrot J."/>
            <person name="Rosling A."/>
        </authorList>
    </citation>
    <scope>NUCLEOTIDE SEQUENCE [LARGE SCALE GENOMIC DNA]</scope>
    <source>
        <strain evidence="1 2">120-4 pot B 10/14</strain>
    </source>
</reference>
<dbReference type="EMBL" id="CAJVQB010020162">
    <property type="protein sequence ID" value="CAG8793641.1"/>
    <property type="molecule type" value="Genomic_DNA"/>
</dbReference>
<sequence length="547" mass="63293">DKEVAKALGITQPETVYIIRSALEAANKEENSEPKNFFPNIANCNISEDISKKLILILTETFTIDYGNLEMQQQIQRFLEKYFGNPKSSNKETIESNKLLATNGNGTTTLKRKGILQEKDKPENLDHYKGITMPVMNLNESGRTMYSRKEYIKKSVRIPSATHRSDKENTQPVGMQLVKGKNILNKQQTDNLQSDNKRFNIKENTSNHTGHTEPNEKSMIDLLCNIINRLEIIESNQKGAKLNLITPEKWEEYRTVLWKKLDGKMQKTWENIETAIIAAAKKTVPYLQNNQIRRINRLAETKINKFPHSREDLEGWLTEAYTWRKALEGKLMTESERVKSAKIKGFGYTVQINKEEKKRLDLEGVAEARHAVLTYTDDITWIASNVKSDERVWHSNVAVNTIEQCKNLDLIFDMQQVKTARGANCRDKVPLWFRKLEELLTDDAESRKTTDVNSGYSSHKRTRRSYTLNTKIKKNRCMISCNKNLIRGVAVGITKRENNWITNFPTTLLKDKPEYHLTPVQEYLLLQLKEIDYAERELVKSQNFTEK</sequence>
<gene>
    <name evidence="1" type="ORF">GMARGA_LOCUS21638</name>
</gene>
<feature type="non-terminal residue" evidence="1">
    <location>
        <position position="1"/>
    </location>
</feature>
<organism evidence="1 2">
    <name type="scientific">Gigaspora margarita</name>
    <dbReference type="NCBI Taxonomy" id="4874"/>
    <lineage>
        <taxon>Eukaryota</taxon>
        <taxon>Fungi</taxon>
        <taxon>Fungi incertae sedis</taxon>
        <taxon>Mucoromycota</taxon>
        <taxon>Glomeromycotina</taxon>
        <taxon>Glomeromycetes</taxon>
        <taxon>Diversisporales</taxon>
        <taxon>Gigasporaceae</taxon>
        <taxon>Gigaspora</taxon>
    </lineage>
</organism>
<evidence type="ECO:0000313" key="2">
    <source>
        <dbReference type="Proteomes" id="UP000789901"/>
    </source>
</evidence>
<feature type="non-terminal residue" evidence="1">
    <location>
        <position position="547"/>
    </location>
</feature>